<sequence length="66" mass="7467">MAIVRTYQYPGCTVHIDDSAYAGVSVEELDRRAEHARRVAWGIIFAAEAREQAKAEAEKEKFKEVV</sequence>
<protein>
    <submittedName>
        <fullName evidence="1">Uncharacterized protein</fullName>
    </submittedName>
</protein>
<evidence type="ECO:0000313" key="1">
    <source>
        <dbReference type="EMBL" id="MPM61314.1"/>
    </source>
</evidence>
<comment type="caution">
    <text evidence="1">The sequence shown here is derived from an EMBL/GenBank/DDBJ whole genome shotgun (WGS) entry which is preliminary data.</text>
</comment>
<organism evidence="1">
    <name type="scientific">bioreactor metagenome</name>
    <dbReference type="NCBI Taxonomy" id="1076179"/>
    <lineage>
        <taxon>unclassified sequences</taxon>
        <taxon>metagenomes</taxon>
        <taxon>ecological metagenomes</taxon>
    </lineage>
</organism>
<accession>A0A645BHU5</accession>
<name>A0A645BHU5_9ZZZZ</name>
<dbReference type="EMBL" id="VSSQ01018271">
    <property type="protein sequence ID" value="MPM61314.1"/>
    <property type="molecule type" value="Genomic_DNA"/>
</dbReference>
<reference evidence="1" key="1">
    <citation type="submission" date="2019-08" db="EMBL/GenBank/DDBJ databases">
        <authorList>
            <person name="Kucharzyk K."/>
            <person name="Murdoch R.W."/>
            <person name="Higgins S."/>
            <person name="Loffler F."/>
        </authorList>
    </citation>
    <scope>NUCLEOTIDE SEQUENCE</scope>
</reference>
<proteinExistence type="predicted"/>
<dbReference type="AlphaFoldDB" id="A0A645BHU5"/>
<gene>
    <name evidence="1" type="ORF">SDC9_108172</name>
</gene>